<dbReference type="Proteomes" id="UP000295066">
    <property type="component" value="Unassembled WGS sequence"/>
</dbReference>
<feature type="binding site" evidence="10">
    <location>
        <position position="181"/>
    </location>
    <ligand>
        <name>substrate</name>
    </ligand>
</feature>
<dbReference type="GO" id="GO:0004590">
    <property type="term" value="F:orotidine-5'-phosphate decarboxylase activity"/>
    <property type="evidence" value="ECO:0007669"/>
    <property type="project" value="UniProtKB-EC"/>
</dbReference>
<evidence type="ECO:0000313" key="14">
    <source>
        <dbReference type="Proteomes" id="UP000295066"/>
    </source>
</evidence>
<name>A0A4R8MIW4_9BACT</name>
<feature type="binding site" evidence="10">
    <location>
        <position position="189"/>
    </location>
    <ligand>
        <name>substrate</name>
    </ligand>
</feature>
<dbReference type="GO" id="GO:0006207">
    <property type="term" value="P:'de novo' pyrimidine nucleobase biosynthetic process"/>
    <property type="evidence" value="ECO:0007669"/>
    <property type="project" value="InterPro"/>
</dbReference>
<dbReference type="PANTHER" id="PTHR32119">
    <property type="entry name" value="OROTIDINE 5'-PHOSPHATE DECARBOXYLASE"/>
    <property type="match status" value="1"/>
</dbReference>
<feature type="active site" description="For OMPdecase activity" evidence="9">
    <location>
        <position position="67"/>
    </location>
</feature>
<evidence type="ECO:0000256" key="2">
    <source>
        <dbReference type="ARBA" id="ARBA00004861"/>
    </source>
</evidence>
<comment type="caution">
    <text evidence="13">The sequence shown here is derived from an EMBL/GenBank/DDBJ whole genome shotgun (WGS) entry which is preliminary data.</text>
</comment>
<proteinExistence type="inferred from homology"/>
<comment type="function">
    <text evidence="1">Catalyzes the decarboxylation of orotidine 5'-monophosphate (OMP) to uridine 5'-monophosphate (UMP).</text>
</comment>
<evidence type="ECO:0000256" key="9">
    <source>
        <dbReference type="PIRSR" id="PIRSR614732-1"/>
    </source>
</evidence>
<evidence type="ECO:0000256" key="8">
    <source>
        <dbReference type="ARBA" id="ARBA00049157"/>
    </source>
</evidence>
<dbReference type="Gene3D" id="3.20.20.70">
    <property type="entry name" value="Aldolase class I"/>
    <property type="match status" value="1"/>
</dbReference>
<evidence type="ECO:0000256" key="6">
    <source>
        <dbReference type="ARBA" id="ARBA00022975"/>
    </source>
</evidence>
<dbReference type="InterPro" id="IPR011060">
    <property type="entry name" value="RibuloseP-bd_barrel"/>
</dbReference>
<dbReference type="InterPro" id="IPR001754">
    <property type="entry name" value="OMPdeCOase_dom"/>
</dbReference>
<feature type="active site" description="For OMPdecase activity" evidence="9">
    <location>
        <position position="62"/>
    </location>
</feature>
<sequence length="243" mass="25890">MGKGLNHLILALDVERVEEGRELLSALRGELKYVKIGHQLYARGGISFLKEIMAMDYAVFLDIKVHDIPNTVFMAVDALASEGLWALTLHCGGGRKMLEEARRAKEKAGSGTNLLGVTVLTSFDEASWEEVAPGCSLPLALEKRASLCRETGMDGIVCSPLDLPVVTAAGKGLFTVVPGVRPASVNDDQARTATPQRTIGSGADYIVVGRPIMNAPDRIAAVRSIAAAVEEGLSWRSGKCSNS</sequence>
<dbReference type="Pfam" id="PF00215">
    <property type="entry name" value="OMPdecase"/>
    <property type="match status" value="1"/>
</dbReference>
<evidence type="ECO:0000259" key="12">
    <source>
        <dbReference type="SMART" id="SM00934"/>
    </source>
</evidence>
<feature type="active site" description="For OMPdecase activity" evidence="9">
    <location>
        <position position="64"/>
    </location>
</feature>
<dbReference type="EMBL" id="SORI01000001">
    <property type="protein sequence ID" value="TDY64938.1"/>
    <property type="molecule type" value="Genomic_DNA"/>
</dbReference>
<comment type="similarity">
    <text evidence="11">Belongs to the OMP decarboxylase family.</text>
</comment>
<dbReference type="UniPathway" id="UPA00070">
    <property type="reaction ID" value="UER00120"/>
</dbReference>
<protein>
    <recommendedName>
        <fullName evidence="4 11">Orotidine 5'-phosphate decarboxylase</fullName>
        <ecNumber evidence="3 11">4.1.1.23</ecNumber>
    </recommendedName>
</protein>
<reference evidence="13 14" key="1">
    <citation type="submission" date="2019-03" db="EMBL/GenBank/DDBJ databases">
        <title>Genomic Encyclopedia of Type Strains, Phase IV (KMG-IV): sequencing the most valuable type-strain genomes for metagenomic binning, comparative biology and taxonomic classification.</title>
        <authorList>
            <person name="Goeker M."/>
        </authorList>
    </citation>
    <scope>NUCLEOTIDE SEQUENCE [LARGE SCALE GENOMIC DNA]</scope>
    <source>
        <strain evidence="13 14">DSM 25964</strain>
    </source>
</reference>
<keyword evidence="14" id="KW-1185">Reference proteome</keyword>
<evidence type="ECO:0000256" key="7">
    <source>
        <dbReference type="ARBA" id="ARBA00023239"/>
    </source>
</evidence>
<dbReference type="NCBIfam" id="NF001273">
    <property type="entry name" value="PRK00230.1"/>
    <property type="match status" value="1"/>
</dbReference>
<dbReference type="InterPro" id="IPR013785">
    <property type="entry name" value="Aldolase_TIM"/>
</dbReference>
<evidence type="ECO:0000256" key="4">
    <source>
        <dbReference type="ARBA" id="ARBA00021923"/>
    </source>
</evidence>
<organism evidence="13 14">
    <name type="scientific">Aminivibrio pyruvatiphilus</name>
    <dbReference type="NCBI Taxonomy" id="1005740"/>
    <lineage>
        <taxon>Bacteria</taxon>
        <taxon>Thermotogati</taxon>
        <taxon>Synergistota</taxon>
        <taxon>Synergistia</taxon>
        <taxon>Synergistales</taxon>
        <taxon>Aminobacteriaceae</taxon>
        <taxon>Aminivibrio</taxon>
    </lineage>
</organism>
<dbReference type="CDD" id="cd04725">
    <property type="entry name" value="OMP_decarboxylase_like"/>
    <property type="match status" value="1"/>
</dbReference>
<keyword evidence="7 11" id="KW-0456">Lyase</keyword>
<dbReference type="AlphaFoldDB" id="A0A4R8MIW4"/>
<dbReference type="SMART" id="SM00934">
    <property type="entry name" value="OMPdecase"/>
    <property type="match status" value="1"/>
</dbReference>
<dbReference type="GO" id="GO:0005829">
    <property type="term" value="C:cytosol"/>
    <property type="evidence" value="ECO:0007669"/>
    <property type="project" value="TreeGrafter"/>
</dbReference>
<feature type="binding site" evidence="10">
    <location>
        <position position="35"/>
    </location>
    <ligand>
        <name>substrate</name>
    </ligand>
</feature>
<feature type="binding site" evidence="10">
    <location>
        <position position="210"/>
    </location>
    <ligand>
        <name>substrate</name>
    </ligand>
</feature>
<feature type="domain" description="Orotidine 5'-phosphate decarboxylase" evidence="12">
    <location>
        <begin position="7"/>
        <end position="225"/>
    </location>
</feature>
<comment type="catalytic activity">
    <reaction evidence="8 11">
        <text>orotidine 5'-phosphate + H(+) = UMP + CO2</text>
        <dbReference type="Rhea" id="RHEA:11596"/>
        <dbReference type="ChEBI" id="CHEBI:15378"/>
        <dbReference type="ChEBI" id="CHEBI:16526"/>
        <dbReference type="ChEBI" id="CHEBI:57538"/>
        <dbReference type="ChEBI" id="CHEBI:57865"/>
        <dbReference type="EC" id="4.1.1.23"/>
    </reaction>
</comment>
<evidence type="ECO:0000256" key="5">
    <source>
        <dbReference type="ARBA" id="ARBA00022793"/>
    </source>
</evidence>
<dbReference type="EC" id="4.1.1.23" evidence="3 11"/>
<evidence type="ECO:0000256" key="3">
    <source>
        <dbReference type="ARBA" id="ARBA00012321"/>
    </source>
</evidence>
<comment type="pathway">
    <text evidence="2 11">Pyrimidine metabolism; UMP biosynthesis via de novo pathway; UMP from orotate: step 2/2.</text>
</comment>
<evidence type="ECO:0000256" key="11">
    <source>
        <dbReference type="RuleBase" id="RU000512"/>
    </source>
</evidence>
<keyword evidence="5 11" id="KW-0210">Decarboxylase</keyword>
<evidence type="ECO:0000256" key="10">
    <source>
        <dbReference type="PIRSR" id="PIRSR614732-2"/>
    </source>
</evidence>
<dbReference type="NCBIfam" id="TIGR01740">
    <property type="entry name" value="pyrF"/>
    <property type="match status" value="1"/>
</dbReference>
<dbReference type="PANTHER" id="PTHR32119:SF2">
    <property type="entry name" value="OROTIDINE 5'-PHOSPHATE DECARBOXYLASE"/>
    <property type="match status" value="1"/>
</dbReference>
<dbReference type="RefSeq" id="WP_133955213.1">
    <property type="nucleotide sequence ID" value="NZ_SORI01000001.1"/>
</dbReference>
<feature type="binding site" evidence="10">
    <location>
        <position position="13"/>
    </location>
    <ligand>
        <name>substrate</name>
    </ligand>
</feature>
<feature type="binding site" evidence="10">
    <location>
        <position position="121"/>
    </location>
    <ligand>
        <name>substrate</name>
    </ligand>
</feature>
<feature type="binding site" evidence="10">
    <location>
        <position position="209"/>
    </location>
    <ligand>
        <name>substrate</name>
    </ligand>
</feature>
<keyword evidence="6 11" id="KW-0665">Pyrimidine biosynthesis</keyword>
<dbReference type="PROSITE" id="PS00156">
    <property type="entry name" value="OMPDECASE"/>
    <property type="match status" value="1"/>
</dbReference>
<dbReference type="SUPFAM" id="SSF51366">
    <property type="entry name" value="Ribulose-phoshate binding barrel"/>
    <property type="match status" value="1"/>
</dbReference>
<accession>A0A4R8MIW4</accession>
<dbReference type="OrthoDB" id="9806203at2"/>
<dbReference type="GO" id="GO:0044205">
    <property type="term" value="P:'de novo' UMP biosynthetic process"/>
    <property type="evidence" value="ECO:0007669"/>
    <property type="project" value="UniProtKB-UniPathway"/>
</dbReference>
<gene>
    <name evidence="13" type="ORF">C8D99_10184</name>
</gene>
<dbReference type="InterPro" id="IPR014732">
    <property type="entry name" value="OMPdecase"/>
</dbReference>
<evidence type="ECO:0000313" key="13">
    <source>
        <dbReference type="EMBL" id="TDY64938.1"/>
    </source>
</evidence>
<evidence type="ECO:0000256" key="1">
    <source>
        <dbReference type="ARBA" id="ARBA00002356"/>
    </source>
</evidence>
<dbReference type="InterPro" id="IPR018089">
    <property type="entry name" value="OMPdecase_AS"/>
</dbReference>